<dbReference type="EMBL" id="BMAO01039610">
    <property type="protein sequence ID" value="GFR32660.1"/>
    <property type="molecule type" value="Genomic_DNA"/>
</dbReference>
<organism evidence="1 2">
    <name type="scientific">Trichonephila clavata</name>
    <name type="common">Joro spider</name>
    <name type="synonym">Nephila clavata</name>
    <dbReference type="NCBI Taxonomy" id="2740835"/>
    <lineage>
        <taxon>Eukaryota</taxon>
        <taxon>Metazoa</taxon>
        <taxon>Ecdysozoa</taxon>
        <taxon>Arthropoda</taxon>
        <taxon>Chelicerata</taxon>
        <taxon>Arachnida</taxon>
        <taxon>Araneae</taxon>
        <taxon>Araneomorphae</taxon>
        <taxon>Entelegynae</taxon>
        <taxon>Araneoidea</taxon>
        <taxon>Nephilidae</taxon>
        <taxon>Trichonephila</taxon>
    </lineage>
</organism>
<reference evidence="1" key="1">
    <citation type="submission" date="2020-07" db="EMBL/GenBank/DDBJ databases">
        <title>Multicomponent nature underlies the extraordinary mechanical properties of spider dragline silk.</title>
        <authorList>
            <person name="Kono N."/>
            <person name="Nakamura H."/>
            <person name="Mori M."/>
            <person name="Yoshida Y."/>
            <person name="Ohtoshi R."/>
            <person name="Malay A.D."/>
            <person name="Moran D.A.P."/>
            <person name="Tomita M."/>
            <person name="Numata K."/>
            <person name="Arakawa K."/>
        </authorList>
    </citation>
    <scope>NUCLEOTIDE SEQUENCE</scope>
</reference>
<keyword evidence="2" id="KW-1185">Reference proteome</keyword>
<dbReference type="Proteomes" id="UP000887116">
    <property type="component" value="Unassembled WGS sequence"/>
</dbReference>
<evidence type="ECO:0000313" key="2">
    <source>
        <dbReference type="Proteomes" id="UP000887116"/>
    </source>
</evidence>
<sequence length="70" mass="8180">MSHCKGNPIHKSGDLSTIISQKRWRCCQDYGIEDVSKRNDCFSQRKKLFVLTGRLRSISKDEFVIEDPFM</sequence>
<evidence type="ECO:0000313" key="1">
    <source>
        <dbReference type="EMBL" id="GFR32660.1"/>
    </source>
</evidence>
<protein>
    <submittedName>
        <fullName evidence="1">Uncharacterized protein</fullName>
    </submittedName>
</protein>
<comment type="caution">
    <text evidence="1">The sequence shown here is derived from an EMBL/GenBank/DDBJ whole genome shotgun (WGS) entry which is preliminary data.</text>
</comment>
<proteinExistence type="predicted"/>
<name>A0A8X6I1T1_TRICU</name>
<accession>A0A8X6I1T1</accession>
<gene>
    <name evidence="1" type="ORF">TNCT_401111</name>
</gene>
<dbReference type="AlphaFoldDB" id="A0A8X6I1T1"/>